<evidence type="ECO:0000313" key="4">
    <source>
        <dbReference type="Proteomes" id="UP000739180"/>
    </source>
</evidence>
<evidence type="ECO:0000256" key="1">
    <source>
        <dbReference type="SAM" id="MobiDB-lite"/>
    </source>
</evidence>
<gene>
    <name evidence="3" type="ORF">FGS76_08995</name>
</gene>
<dbReference type="PANTHER" id="PTHR34322:SF2">
    <property type="entry name" value="TRANSPOSASE IS200-LIKE DOMAIN-CONTAINING PROTEIN"/>
    <property type="match status" value="1"/>
</dbReference>
<proteinExistence type="predicted"/>
<accession>A0ABY2XL79</accession>
<reference evidence="3 4" key="1">
    <citation type="submission" date="2019-05" db="EMBL/GenBank/DDBJ databases">
        <title>Genome of Alcanivorax gelatiniphagus, an oil degrading marine bacteria.</title>
        <authorList>
            <person name="Kwon K.K."/>
        </authorList>
    </citation>
    <scope>NUCLEOTIDE SEQUENCE [LARGE SCALE GENOMIC DNA]</scope>
    <source>
        <strain evidence="3 4">MEBiC 08158</strain>
    </source>
</reference>
<dbReference type="InterPro" id="IPR036515">
    <property type="entry name" value="Transposase_17_sf"/>
</dbReference>
<dbReference type="SUPFAM" id="SSF143422">
    <property type="entry name" value="Transposase IS200-like"/>
    <property type="match status" value="1"/>
</dbReference>
<sequence>MAGTDRLLLADVPHHVLRKARKGEQVFHDKADYRHFISQIRDLRHTYQVEVHAWTLLPDRFHMVATPYGNPDNLGVFIKSLTCRASLRRRGLYGQKSPWEARFRASPVEPGNWLMACISYVERLPVEQNLASSAYHYQNSSYRMRLGKTDQYWLDDPEEYARLGDDIPERANAFRTYMRNGLDEKEVEMINTALYRNRLTGSQRFVEFVYKKYGILVLNRGPGRPRRKKNPDDFSNDNNR</sequence>
<dbReference type="EMBL" id="VCQT01000028">
    <property type="protein sequence ID" value="TMW12900.1"/>
    <property type="molecule type" value="Genomic_DNA"/>
</dbReference>
<comment type="caution">
    <text evidence="3">The sequence shown here is derived from an EMBL/GenBank/DDBJ whole genome shotgun (WGS) entry which is preliminary data.</text>
</comment>
<feature type="region of interest" description="Disordered" evidence="1">
    <location>
        <begin position="221"/>
        <end position="240"/>
    </location>
</feature>
<evidence type="ECO:0000313" key="3">
    <source>
        <dbReference type="EMBL" id="TMW12900.1"/>
    </source>
</evidence>
<dbReference type="Gene3D" id="3.30.70.1290">
    <property type="entry name" value="Transposase IS200-like"/>
    <property type="match status" value="1"/>
</dbReference>
<dbReference type="PANTHER" id="PTHR34322">
    <property type="entry name" value="TRANSPOSASE, Y1_TNP DOMAIN-CONTAINING"/>
    <property type="match status" value="1"/>
</dbReference>
<name>A0ABY2XL79_9GAMM</name>
<evidence type="ECO:0000259" key="2">
    <source>
        <dbReference type="SMART" id="SM01321"/>
    </source>
</evidence>
<dbReference type="Proteomes" id="UP000739180">
    <property type="component" value="Unassembled WGS sequence"/>
</dbReference>
<dbReference type="SMART" id="SM01321">
    <property type="entry name" value="Y1_Tnp"/>
    <property type="match status" value="1"/>
</dbReference>
<dbReference type="RefSeq" id="WP_138772301.1">
    <property type="nucleotide sequence ID" value="NZ_JBHSSX010000065.1"/>
</dbReference>
<dbReference type="InterPro" id="IPR002686">
    <property type="entry name" value="Transposase_17"/>
</dbReference>
<organism evidence="3 4">
    <name type="scientific">Alloalcanivorax gelatiniphagus</name>
    <dbReference type="NCBI Taxonomy" id="1194167"/>
    <lineage>
        <taxon>Bacteria</taxon>
        <taxon>Pseudomonadati</taxon>
        <taxon>Pseudomonadota</taxon>
        <taxon>Gammaproteobacteria</taxon>
        <taxon>Oceanospirillales</taxon>
        <taxon>Alcanivoracaceae</taxon>
        <taxon>Alloalcanivorax</taxon>
    </lineage>
</organism>
<keyword evidence="4" id="KW-1185">Reference proteome</keyword>
<feature type="domain" description="Transposase IS200-like" evidence="2">
    <location>
        <begin position="9"/>
        <end position="124"/>
    </location>
</feature>
<protein>
    <recommendedName>
        <fullName evidence="2">Transposase IS200-like domain-containing protein</fullName>
    </recommendedName>
</protein>